<evidence type="ECO:0000313" key="2">
    <source>
        <dbReference type="Proteomes" id="UP000236728"/>
    </source>
</evidence>
<dbReference type="OrthoDB" id="122080at2"/>
<dbReference type="EMBL" id="FNVA01000002">
    <property type="protein sequence ID" value="SEG01773.1"/>
    <property type="molecule type" value="Genomic_DNA"/>
</dbReference>
<proteinExistence type="predicted"/>
<reference evidence="1 2" key="1">
    <citation type="submission" date="2016-10" db="EMBL/GenBank/DDBJ databases">
        <authorList>
            <person name="de Groot N.N."/>
        </authorList>
    </citation>
    <scope>NUCLEOTIDE SEQUENCE [LARGE SCALE GENOMIC DNA]</scope>
    <source>
        <strain evidence="1 2">DSM 22489</strain>
    </source>
</reference>
<dbReference type="Proteomes" id="UP000236728">
    <property type="component" value="Unassembled WGS sequence"/>
</dbReference>
<organism evidence="1 2">
    <name type="scientific">Bryocella elongata</name>
    <dbReference type="NCBI Taxonomy" id="863522"/>
    <lineage>
        <taxon>Bacteria</taxon>
        <taxon>Pseudomonadati</taxon>
        <taxon>Acidobacteriota</taxon>
        <taxon>Terriglobia</taxon>
        <taxon>Terriglobales</taxon>
        <taxon>Acidobacteriaceae</taxon>
        <taxon>Bryocella</taxon>
    </lineage>
</organism>
<dbReference type="AlphaFoldDB" id="A0A1H5WR18"/>
<accession>A0A1H5WR18</accession>
<keyword evidence="2" id="KW-1185">Reference proteome</keyword>
<protein>
    <submittedName>
        <fullName evidence="1">Uncharacterized protein</fullName>
    </submittedName>
</protein>
<evidence type="ECO:0000313" key="1">
    <source>
        <dbReference type="EMBL" id="SEG01773.1"/>
    </source>
</evidence>
<name>A0A1H5WR18_9BACT</name>
<dbReference type="RefSeq" id="WP_103932595.1">
    <property type="nucleotide sequence ID" value="NZ_FNVA01000002.1"/>
</dbReference>
<sequence>MSLRPRHFILLAVILGLFVWNVVRYHRVKSDQQAIPAAPAPVVNTAARVNTPAWTAFDLAVDLRDAPDDQFLPAMKALQARIAAAPAEAATTDVKGCQTWLQFYRQGKLHPGNDITWKNRSERHLNGCVQFHLDTTAQ</sequence>
<gene>
    <name evidence="1" type="ORF">SAMN05421819_1700</name>
</gene>